<feature type="domain" description="HpaB/PvcC/4-BUDH N-terminal" evidence="5">
    <location>
        <begin position="7"/>
        <end position="271"/>
    </location>
</feature>
<accession>A0ABT9CAV0</accession>
<dbReference type="SUPFAM" id="SSF47203">
    <property type="entry name" value="Acyl-CoA dehydrogenase C-terminal domain-like"/>
    <property type="match status" value="1"/>
</dbReference>
<dbReference type="Gene3D" id="1.20.140.10">
    <property type="entry name" value="Butyryl-CoA Dehydrogenase, subunit A, domain 3"/>
    <property type="match status" value="1"/>
</dbReference>
<reference evidence="6 7" key="1">
    <citation type="submission" date="2023-07" db="EMBL/GenBank/DDBJ databases">
        <title>Paenibacillus sp. JX-17 nov. isolated from soil.</title>
        <authorList>
            <person name="Wan Y."/>
            <person name="Liu B."/>
        </authorList>
    </citation>
    <scope>NUCLEOTIDE SEQUENCE [LARGE SCALE GENOMIC DNA]</scope>
    <source>
        <strain evidence="6 7">JX-17</strain>
    </source>
</reference>
<evidence type="ECO:0000256" key="3">
    <source>
        <dbReference type="ARBA" id="ARBA00023002"/>
    </source>
</evidence>
<dbReference type="InterPro" id="IPR036250">
    <property type="entry name" value="AcylCo_DH-like_C"/>
</dbReference>
<dbReference type="Pfam" id="PF03241">
    <property type="entry name" value="HpaB"/>
    <property type="match status" value="1"/>
</dbReference>
<evidence type="ECO:0000259" key="5">
    <source>
        <dbReference type="Pfam" id="PF11794"/>
    </source>
</evidence>
<dbReference type="Gene3D" id="2.40.110.10">
    <property type="entry name" value="Butyryl-CoA Dehydrogenase, subunit A, domain 2"/>
    <property type="match status" value="1"/>
</dbReference>
<dbReference type="Gene3D" id="1.10.3140.10">
    <property type="entry name" value="4-hydroxybutyryl-coa dehydratase, domain 1"/>
    <property type="match status" value="1"/>
</dbReference>
<comment type="caution">
    <text evidence="6">The sequence shown here is derived from an EMBL/GenBank/DDBJ whole genome shotgun (WGS) entry which is preliminary data.</text>
</comment>
<evidence type="ECO:0000256" key="2">
    <source>
        <dbReference type="ARBA" id="ARBA00022827"/>
    </source>
</evidence>
<dbReference type="PANTHER" id="PTHR36117:SF3">
    <property type="entry name" value="4-HYDROXYPHENYLACETATE 3-MONOOXYGENASE-RELATED"/>
    <property type="match status" value="1"/>
</dbReference>
<dbReference type="EMBL" id="JAUQTB010000003">
    <property type="protein sequence ID" value="MDO7906377.1"/>
    <property type="molecule type" value="Genomic_DNA"/>
</dbReference>
<dbReference type="Pfam" id="PF11794">
    <property type="entry name" value="HpaB_N"/>
    <property type="match status" value="1"/>
</dbReference>
<feature type="domain" description="HpaB/PvcC/4-BUDH C-terminal" evidence="4">
    <location>
        <begin position="289"/>
        <end position="477"/>
    </location>
</feature>
<keyword evidence="3" id="KW-0560">Oxidoreductase</keyword>
<gene>
    <name evidence="6" type="ORF">Q5741_08100</name>
</gene>
<keyword evidence="7" id="KW-1185">Reference proteome</keyword>
<evidence type="ECO:0000256" key="1">
    <source>
        <dbReference type="ARBA" id="ARBA00022630"/>
    </source>
</evidence>
<keyword evidence="1" id="KW-0285">Flavoprotein</keyword>
<dbReference type="InterPro" id="IPR024674">
    <property type="entry name" value="HpaB/PvcC/4-BUDH_N"/>
</dbReference>
<dbReference type="RefSeq" id="WP_305023573.1">
    <property type="nucleotide sequence ID" value="NZ_JAUQTB010000003.1"/>
</dbReference>
<proteinExistence type="predicted"/>
<dbReference type="PIRSF" id="PIRSF000331">
    <property type="entry name" value="HpaA_HpaB"/>
    <property type="match status" value="1"/>
</dbReference>
<dbReference type="InterPro" id="IPR004925">
    <property type="entry name" value="HpaB/PvcC/4-BUDH"/>
</dbReference>
<dbReference type="Proteomes" id="UP001240171">
    <property type="component" value="Unassembled WGS sequence"/>
</dbReference>
<name>A0ABT9CAV0_9BACL</name>
<organism evidence="6 7">
    <name type="scientific">Paenibacillus lacisoli</name>
    <dbReference type="NCBI Taxonomy" id="3064525"/>
    <lineage>
        <taxon>Bacteria</taxon>
        <taxon>Bacillati</taxon>
        <taxon>Bacillota</taxon>
        <taxon>Bacilli</taxon>
        <taxon>Bacillales</taxon>
        <taxon>Paenibacillaceae</taxon>
        <taxon>Paenibacillus</taxon>
    </lineage>
</organism>
<dbReference type="InterPro" id="IPR024719">
    <property type="entry name" value="HpaB/PvcC/4-BUDH_C"/>
</dbReference>
<dbReference type="SUPFAM" id="SSF56645">
    <property type="entry name" value="Acyl-CoA dehydrogenase NM domain-like"/>
    <property type="match status" value="1"/>
</dbReference>
<keyword evidence="2" id="KW-0274">FAD</keyword>
<dbReference type="InterPro" id="IPR046373">
    <property type="entry name" value="Acyl-CoA_Oxase/DH_mid-dom_sf"/>
</dbReference>
<evidence type="ECO:0000313" key="7">
    <source>
        <dbReference type="Proteomes" id="UP001240171"/>
    </source>
</evidence>
<sequence>MSGKTRGQAFVESLMDGRNVWLQGERVENVGLHPAFEGTLSTIGRLFDMLDHPDHQQKVGYIPEDGGRYAHSSFLLPRDAAQLEQRRHAFAVWAGDTYGAMSRLSDYARSRVTGWYGDREEIGRGVPHFAGKMESYYREARDRDLFMTTALRDPQIDRSKGLEDEHLAEHVLHVVSENEEGLVLRGAKMIATGAPYCHDFLVFPFHKVAEDKPGHAHAMIVPANLPGLHMVCRDSFAAGNDREQPLSARYDEMDAVLIFDDVLVPWERVLIHRDPEAVWRFRCNPTANALAFHQTVVRLQAKLEFVAGLAMAVAEAIGAEGFLHVQEKLGELMVQVETIQALLIASEAGASGSSAGIWTPSLRPLETARLLGTKYYPRALEVLQLIGAGGFIQVPSTLDDLYGPIGGLIGKYYGGASVAAEEKVKLFKLAWDLLGSPFGSRHELYERFYAGDPLRAQAGFYTGADKASWTRPVKELLAGMDSPRSMNLV</sequence>
<evidence type="ECO:0000313" key="6">
    <source>
        <dbReference type="EMBL" id="MDO7906377.1"/>
    </source>
</evidence>
<evidence type="ECO:0000259" key="4">
    <source>
        <dbReference type="Pfam" id="PF03241"/>
    </source>
</evidence>
<protein>
    <submittedName>
        <fullName evidence="6">4-hydroxyphenylacetate 3-hydroxylase N-terminal domain-containing protein</fullName>
    </submittedName>
</protein>
<dbReference type="InterPro" id="IPR009100">
    <property type="entry name" value="AcylCoA_DH/oxidase_NM_dom_sf"/>
</dbReference>
<dbReference type="PANTHER" id="PTHR36117">
    <property type="entry name" value="4-HYDROXYPHENYLACETATE 3-MONOOXYGENASE-RELATED"/>
    <property type="match status" value="1"/>
</dbReference>